<dbReference type="OrthoDB" id="675075at2"/>
<feature type="chain" id="PRO_5032629378" description="Lipoprotein" evidence="1">
    <location>
        <begin position="22"/>
        <end position="168"/>
    </location>
</feature>
<evidence type="ECO:0000313" key="2">
    <source>
        <dbReference type="EMBL" id="MBB6183399.1"/>
    </source>
</evidence>
<evidence type="ECO:0000313" key="3">
    <source>
        <dbReference type="Proteomes" id="UP000560000"/>
    </source>
</evidence>
<sequence>MRFFSKTLCMLLSVAVTDAWCGPSAPAAAMHALSYFSGSWACEGVFPASGKHIASTMRFDFDLGGAVLVKHHDDRPPSGYRAIEAWGYDQQEKTYRATVMDNFGGARRMRSDGWKGKVLRWVVDTDGGPPQQFVYVRLNRNTYRVDWKIDRSGRGLEVGDTLTCRRRS</sequence>
<reference evidence="2 3" key="1">
    <citation type="submission" date="2020-08" db="EMBL/GenBank/DDBJ databases">
        <title>Genomic Encyclopedia of Type Strains, Phase IV (KMG-IV): sequencing the most valuable type-strain genomes for metagenomic binning, comparative biology and taxonomic classification.</title>
        <authorList>
            <person name="Goeker M."/>
        </authorList>
    </citation>
    <scope>NUCLEOTIDE SEQUENCE [LARGE SCALE GENOMIC DNA]</scope>
    <source>
        <strain evidence="2 3">DSM 107085</strain>
    </source>
</reference>
<comment type="caution">
    <text evidence="2">The sequence shown here is derived from an EMBL/GenBank/DDBJ whole genome shotgun (WGS) entry which is preliminary data.</text>
</comment>
<evidence type="ECO:0000256" key="1">
    <source>
        <dbReference type="SAM" id="SignalP"/>
    </source>
</evidence>
<accession>A0A841KI10</accession>
<gene>
    <name evidence="2" type="ORF">HNQ86_000744</name>
</gene>
<evidence type="ECO:0008006" key="4">
    <source>
        <dbReference type="Google" id="ProtNLM"/>
    </source>
</evidence>
<dbReference type="Proteomes" id="UP000560000">
    <property type="component" value="Unassembled WGS sequence"/>
</dbReference>
<feature type="signal peptide" evidence="1">
    <location>
        <begin position="1"/>
        <end position="21"/>
    </location>
</feature>
<keyword evidence="1" id="KW-0732">Signal</keyword>
<dbReference type="EMBL" id="JACHET010000001">
    <property type="protein sequence ID" value="MBB6183399.1"/>
    <property type="molecule type" value="Genomic_DNA"/>
</dbReference>
<organism evidence="2 3">
    <name type="scientific">Oleiagrimonas soli</name>
    <dbReference type="NCBI Taxonomy" id="1543381"/>
    <lineage>
        <taxon>Bacteria</taxon>
        <taxon>Pseudomonadati</taxon>
        <taxon>Pseudomonadota</taxon>
        <taxon>Gammaproteobacteria</taxon>
        <taxon>Lysobacterales</taxon>
        <taxon>Rhodanobacteraceae</taxon>
        <taxon>Oleiagrimonas</taxon>
    </lineage>
</organism>
<proteinExistence type="predicted"/>
<protein>
    <recommendedName>
        <fullName evidence="4">Lipoprotein</fullName>
    </recommendedName>
</protein>
<dbReference type="RefSeq" id="WP_043100694.1">
    <property type="nucleotide sequence ID" value="NZ_JACHET010000001.1"/>
</dbReference>
<name>A0A841KI10_9GAMM</name>
<dbReference type="AlphaFoldDB" id="A0A841KI10"/>